<organism evidence="1 2">
    <name type="scientific">Piscinibacter koreensis</name>
    <dbReference type="NCBI Taxonomy" id="2742824"/>
    <lineage>
        <taxon>Bacteria</taxon>
        <taxon>Pseudomonadati</taxon>
        <taxon>Pseudomonadota</taxon>
        <taxon>Betaproteobacteria</taxon>
        <taxon>Burkholderiales</taxon>
        <taxon>Sphaerotilaceae</taxon>
        <taxon>Piscinibacter</taxon>
    </lineage>
</organism>
<evidence type="ECO:0000313" key="1">
    <source>
        <dbReference type="EMBL" id="NUZ08084.1"/>
    </source>
</evidence>
<keyword evidence="2" id="KW-1185">Reference proteome</keyword>
<dbReference type="RefSeq" id="WP_176070926.1">
    <property type="nucleotide sequence ID" value="NZ_JABWMJ010000011.1"/>
</dbReference>
<dbReference type="EMBL" id="JABWMJ010000011">
    <property type="protein sequence ID" value="NUZ08084.1"/>
    <property type="molecule type" value="Genomic_DNA"/>
</dbReference>
<sequence length="190" mass="19980">MEPSSRDRITVDLRGLRAALLERAKAEGQSPSEVVRQVIATALGRGEVGDAAVLALLEGRAGGARARVSLRMSCEEAALLRARARWAGVPAGEYVATLIAEVPAAGAATNRSEQRAALMASTAELATLGRSASQFSALFRRDSVPSLQQYSALLEGLLAEVRRHLVLASAALAELDPLLSNRAAQPRATN</sequence>
<reference evidence="1 2" key="1">
    <citation type="submission" date="2020-06" db="EMBL/GenBank/DDBJ databases">
        <title>Schlegella sp. ID0723 isolated from air conditioner.</title>
        <authorList>
            <person name="Kim D.Y."/>
            <person name="Kim D.-U."/>
        </authorList>
    </citation>
    <scope>NUCLEOTIDE SEQUENCE [LARGE SCALE GENOMIC DNA]</scope>
    <source>
        <strain evidence="1 2">ID0723</strain>
    </source>
</reference>
<comment type="caution">
    <text evidence="1">The sequence shown here is derived from an EMBL/GenBank/DDBJ whole genome shotgun (WGS) entry which is preliminary data.</text>
</comment>
<name>A0A7Y6NRP3_9BURK</name>
<dbReference type="Proteomes" id="UP000529637">
    <property type="component" value="Unassembled WGS sequence"/>
</dbReference>
<dbReference type="AlphaFoldDB" id="A0A7Y6NRP3"/>
<proteinExistence type="predicted"/>
<evidence type="ECO:0000313" key="2">
    <source>
        <dbReference type="Proteomes" id="UP000529637"/>
    </source>
</evidence>
<gene>
    <name evidence="1" type="ORF">HQN59_20160</name>
</gene>
<protein>
    <submittedName>
        <fullName evidence="1">Uncharacterized protein</fullName>
    </submittedName>
</protein>
<accession>A0A7Y6NRP3</accession>